<sequence>MVDINRLLTLPGIINVVQVACGFAALFASSFVWNNTDTYIQFIYRGFGWQTLIVFILLFTWIFAIAMLLNNLLGRDVQETVGKKRLLIVYVICLCLLIISAALESWYCDKSAGHPVYHGRFIAVTIFNWILVASYIVLIGLTIFFT</sequence>
<evidence type="ECO:0008006" key="4">
    <source>
        <dbReference type="Google" id="ProtNLM"/>
    </source>
</evidence>
<proteinExistence type="predicted"/>
<keyword evidence="3" id="KW-1185">Reference proteome</keyword>
<name>A0AA36DAD8_9BILA</name>
<accession>A0AA36DAD8</accession>
<organism evidence="2 3">
    <name type="scientific">Mesorhabditis spiculigera</name>
    <dbReference type="NCBI Taxonomy" id="96644"/>
    <lineage>
        <taxon>Eukaryota</taxon>
        <taxon>Metazoa</taxon>
        <taxon>Ecdysozoa</taxon>
        <taxon>Nematoda</taxon>
        <taxon>Chromadorea</taxon>
        <taxon>Rhabditida</taxon>
        <taxon>Rhabditina</taxon>
        <taxon>Rhabditomorpha</taxon>
        <taxon>Rhabditoidea</taxon>
        <taxon>Rhabditidae</taxon>
        <taxon>Mesorhabditinae</taxon>
        <taxon>Mesorhabditis</taxon>
    </lineage>
</organism>
<reference evidence="2" key="1">
    <citation type="submission" date="2023-06" db="EMBL/GenBank/DDBJ databases">
        <authorList>
            <person name="Delattre M."/>
        </authorList>
    </citation>
    <scope>NUCLEOTIDE SEQUENCE</scope>
    <source>
        <strain evidence="2">AF72</strain>
    </source>
</reference>
<evidence type="ECO:0000256" key="1">
    <source>
        <dbReference type="SAM" id="Phobius"/>
    </source>
</evidence>
<dbReference type="EMBL" id="CATQJA010002665">
    <property type="protein sequence ID" value="CAJ0583696.1"/>
    <property type="molecule type" value="Genomic_DNA"/>
</dbReference>
<feature type="transmembrane region" description="Helical" evidence="1">
    <location>
        <begin position="86"/>
        <end position="106"/>
    </location>
</feature>
<keyword evidence="1" id="KW-0472">Membrane</keyword>
<protein>
    <recommendedName>
        <fullName evidence="4">MARVEL domain-containing protein</fullName>
    </recommendedName>
</protein>
<comment type="caution">
    <text evidence="2">The sequence shown here is derived from an EMBL/GenBank/DDBJ whole genome shotgun (WGS) entry which is preliminary data.</text>
</comment>
<feature type="transmembrane region" description="Helical" evidence="1">
    <location>
        <begin position="53"/>
        <end position="74"/>
    </location>
</feature>
<feature type="transmembrane region" description="Helical" evidence="1">
    <location>
        <begin position="126"/>
        <end position="145"/>
    </location>
</feature>
<evidence type="ECO:0000313" key="2">
    <source>
        <dbReference type="EMBL" id="CAJ0583696.1"/>
    </source>
</evidence>
<feature type="non-terminal residue" evidence="2">
    <location>
        <position position="146"/>
    </location>
</feature>
<gene>
    <name evidence="2" type="ORF">MSPICULIGERA_LOCUS21767</name>
</gene>
<evidence type="ECO:0000313" key="3">
    <source>
        <dbReference type="Proteomes" id="UP001177023"/>
    </source>
</evidence>
<feature type="transmembrane region" description="Helical" evidence="1">
    <location>
        <begin position="12"/>
        <end position="33"/>
    </location>
</feature>
<keyword evidence="1" id="KW-1133">Transmembrane helix</keyword>
<keyword evidence="1" id="KW-0812">Transmembrane</keyword>
<dbReference type="AlphaFoldDB" id="A0AA36DAD8"/>
<dbReference type="Proteomes" id="UP001177023">
    <property type="component" value="Unassembled WGS sequence"/>
</dbReference>